<comment type="caution">
    <text evidence="4">The sequence shown here is derived from an EMBL/GenBank/DDBJ whole genome shotgun (WGS) entry which is preliminary data.</text>
</comment>
<dbReference type="Gene3D" id="3.80.10.10">
    <property type="entry name" value="Ribonuclease Inhibitor"/>
    <property type="match status" value="2"/>
</dbReference>
<dbReference type="PANTHER" id="PTHR45752:SF168">
    <property type="entry name" value="DISEASE RESISTANCE PROTEIN RGA1"/>
    <property type="match status" value="1"/>
</dbReference>
<reference evidence="4 5" key="1">
    <citation type="submission" date="2024-01" db="EMBL/GenBank/DDBJ databases">
        <title>The genomes of 5 underutilized Papilionoideae crops provide insights into root nodulation and disease resistanc.</title>
        <authorList>
            <person name="Yuan L."/>
        </authorList>
    </citation>
    <scope>NUCLEOTIDE SEQUENCE [LARGE SCALE GENOMIC DNA]</scope>
    <source>
        <strain evidence="4">ZHUSHIDOU_FW_LH</strain>
        <tissue evidence="4">Leaf</tissue>
    </source>
</reference>
<feature type="compositionally biased region" description="Acidic residues" evidence="2">
    <location>
        <begin position="747"/>
        <end position="757"/>
    </location>
</feature>
<sequence length="772" mass="89325">MNVSDCHSVTHIPNLNGANRLRELKLHRCDELVSVDESVGFLSNLAYLSASECSKLRFFLRNIYLPSLEHLSFSLCNNLECFPEIDKEMGKPLKIYLMDTSIELLPHSVGNLVGLEYVDMTCCYKLQYLPSSLFMLPNLVTLKVGGCSQLQESIRRPQVSNSLKTLHHGFAGLLDEDLHMIIHNFPKLEDLNLTSNHFVSFPTRIQESTCLTSLDVSCCAKLKEIPELPPSVKKVNARECSSLNAETLAMLWFQVRKEIKRLQVIMPSTEIPKWFHHRNEGGIPVFKARGKFPVVAVAFVLEFEKVNNAEVGLERPKSFDAVDLQLFIEGEYIHCKQFRTFFVADKHVLLLDLRVLFSDKEWEGLDALLDPHYWKTVHLAFDTRHLMTLRSWGVYVYKQETNMDNIQFLTPSTSPYCYDHQPSYRKDIERGQGDITRSMLEDMVVPEMFEEHLMVQKNLKKRFNESLITSLAKVSRKVVALREAKGSRFILQQEDDNYGHCMERMVEETMEKESYHIQRLFQETMFKRNDDEWQTVVEAMMKKYKEGDHFSRSTVESTILRWCQKLITLFGRFESQTEGNDTQFNLDDKDHEEADSLFNDGVADSILKIWKEEEEKEKQRRREELGDQSYSYYVPQYDEEAIIIPRQLYNDLIQGNKEVISWSWGIVSSQHVANVVGASYEPGNGEEGIIMDRQLFNELVRANMTMASTSQDHDVNIVGPSYHDVPQDRDQGLLPTATSESSGQGSQEEEEEDDDDDVIKVQYYIFDFTKQQ</sequence>
<proteinExistence type="predicted"/>
<keyword evidence="5" id="KW-1185">Reference proteome</keyword>
<dbReference type="Proteomes" id="UP001372338">
    <property type="component" value="Unassembled WGS sequence"/>
</dbReference>
<dbReference type="AlphaFoldDB" id="A0AAN9EV23"/>
<name>A0AAN9EV23_CROPI</name>
<dbReference type="Pfam" id="PF23286">
    <property type="entry name" value="LRR_13"/>
    <property type="match status" value="1"/>
</dbReference>
<protein>
    <recommendedName>
        <fullName evidence="3">Disease resistance protein RPS4B/Roq1-like leucine-rich repeats domain-containing protein</fullName>
    </recommendedName>
</protein>
<gene>
    <name evidence="4" type="ORF">RIF29_26443</name>
</gene>
<feature type="domain" description="Disease resistance protein RPS4B/Roq1-like leucine-rich repeats" evidence="3">
    <location>
        <begin position="64"/>
        <end position="244"/>
    </location>
</feature>
<feature type="region of interest" description="Disordered" evidence="2">
    <location>
        <begin position="711"/>
        <end position="758"/>
    </location>
</feature>
<accession>A0AAN9EV23</accession>
<evidence type="ECO:0000313" key="5">
    <source>
        <dbReference type="Proteomes" id="UP001372338"/>
    </source>
</evidence>
<dbReference type="SUPFAM" id="SSF52058">
    <property type="entry name" value="L domain-like"/>
    <property type="match status" value="1"/>
</dbReference>
<organism evidence="4 5">
    <name type="scientific">Crotalaria pallida</name>
    <name type="common">Smooth rattlebox</name>
    <name type="synonym">Crotalaria striata</name>
    <dbReference type="NCBI Taxonomy" id="3830"/>
    <lineage>
        <taxon>Eukaryota</taxon>
        <taxon>Viridiplantae</taxon>
        <taxon>Streptophyta</taxon>
        <taxon>Embryophyta</taxon>
        <taxon>Tracheophyta</taxon>
        <taxon>Spermatophyta</taxon>
        <taxon>Magnoliopsida</taxon>
        <taxon>eudicotyledons</taxon>
        <taxon>Gunneridae</taxon>
        <taxon>Pentapetalae</taxon>
        <taxon>rosids</taxon>
        <taxon>fabids</taxon>
        <taxon>Fabales</taxon>
        <taxon>Fabaceae</taxon>
        <taxon>Papilionoideae</taxon>
        <taxon>50 kb inversion clade</taxon>
        <taxon>genistoids sensu lato</taxon>
        <taxon>core genistoids</taxon>
        <taxon>Crotalarieae</taxon>
        <taxon>Crotalaria</taxon>
    </lineage>
</organism>
<evidence type="ECO:0000256" key="1">
    <source>
        <dbReference type="ARBA" id="ARBA00022821"/>
    </source>
</evidence>
<dbReference type="EMBL" id="JAYWIO010000005">
    <property type="protein sequence ID" value="KAK7260418.1"/>
    <property type="molecule type" value="Genomic_DNA"/>
</dbReference>
<evidence type="ECO:0000256" key="2">
    <source>
        <dbReference type="SAM" id="MobiDB-lite"/>
    </source>
</evidence>
<dbReference type="InterPro" id="IPR032675">
    <property type="entry name" value="LRR_dom_sf"/>
</dbReference>
<evidence type="ECO:0000313" key="4">
    <source>
        <dbReference type="EMBL" id="KAK7260418.1"/>
    </source>
</evidence>
<evidence type="ECO:0000259" key="3">
    <source>
        <dbReference type="Pfam" id="PF23286"/>
    </source>
</evidence>
<keyword evidence="1" id="KW-0611">Plant defense</keyword>
<dbReference type="InterPro" id="IPR058546">
    <property type="entry name" value="RPS4B/Roq1-like_LRR"/>
</dbReference>
<dbReference type="InterPro" id="IPR050715">
    <property type="entry name" value="LRR-SigEffector_domain"/>
</dbReference>
<dbReference type="PANTHER" id="PTHR45752">
    <property type="entry name" value="LEUCINE-RICH REPEAT-CONTAINING"/>
    <property type="match status" value="1"/>
</dbReference>